<evidence type="ECO:0000313" key="2">
    <source>
        <dbReference type="EnsemblProtists" id="EOD07600"/>
    </source>
</evidence>
<dbReference type="InterPro" id="IPR003323">
    <property type="entry name" value="OTU_dom"/>
</dbReference>
<organism evidence="2 3">
    <name type="scientific">Emiliania huxleyi (strain CCMP1516)</name>
    <dbReference type="NCBI Taxonomy" id="280463"/>
    <lineage>
        <taxon>Eukaryota</taxon>
        <taxon>Haptista</taxon>
        <taxon>Haptophyta</taxon>
        <taxon>Prymnesiophyceae</taxon>
        <taxon>Isochrysidales</taxon>
        <taxon>Noelaerhabdaceae</taxon>
        <taxon>Emiliania</taxon>
    </lineage>
</organism>
<dbReference type="OMA" id="IDIMALP"/>
<dbReference type="HOGENOM" id="CLU_1139774_0_0_1"/>
<dbReference type="AlphaFoldDB" id="A0A0D3I8L5"/>
<dbReference type="KEGG" id="ehx:EMIHUDRAFT_446414"/>
<sequence>MARTDGISRTLRAPGQFELLNVTPDGDCFYNAVDKLLPESPRPPALESAVTMREMVADSLTEEIVDLYRMCASAGVEDFAWLNHHRAPMTLDEVRAFARKRGSEEGAGKCLWADEHAMRTVASTADAVLLLIDEQAPSSGSRSGRRRGDDARGEDSRFVMLGDIEPSAQDSPGGALTSPARCLILHRSRRQHFSPVRHRGCGLIDIMALPEETRALWPRLRTLTCTAASPPAAAEEQNKRQRGR</sequence>
<proteinExistence type="predicted"/>
<dbReference type="EnsemblProtists" id="EOD07600">
    <property type="protein sequence ID" value="EOD07600"/>
    <property type="gene ID" value="EMIHUDRAFT_446414"/>
</dbReference>
<dbReference type="Proteomes" id="UP000013827">
    <property type="component" value="Unassembled WGS sequence"/>
</dbReference>
<evidence type="ECO:0000313" key="3">
    <source>
        <dbReference type="Proteomes" id="UP000013827"/>
    </source>
</evidence>
<accession>A0A0D3I8L5</accession>
<dbReference type="PaxDb" id="2903-EOD07600"/>
<keyword evidence="3" id="KW-1185">Reference proteome</keyword>
<name>A0A0D3I8L5_EMIH1</name>
<evidence type="ECO:0000259" key="1">
    <source>
        <dbReference type="PROSITE" id="PS50802"/>
    </source>
</evidence>
<dbReference type="KEGG" id="ehx:EMIHUDRAFT_436548"/>
<dbReference type="EnsemblProtists" id="EOD16301">
    <property type="protein sequence ID" value="EOD16301"/>
    <property type="gene ID" value="EMIHUDRAFT_436548"/>
</dbReference>
<reference evidence="2" key="2">
    <citation type="submission" date="2024-10" db="UniProtKB">
        <authorList>
            <consortium name="EnsemblProtists"/>
        </authorList>
    </citation>
    <scope>IDENTIFICATION</scope>
</reference>
<protein>
    <recommendedName>
        <fullName evidence="1">OTU domain-containing protein</fullName>
    </recommendedName>
</protein>
<dbReference type="PROSITE" id="PS50802">
    <property type="entry name" value="OTU"/>
    <property type="match status" value="1"/>
</dbReference>
<feature type="domain" description="OTU" evidence="1">
    <location>
        <begin position="17"/>
        <end position="199"/>
    </location>
</feature>
<dbReference type="RefSeq" id="XP_005768730.1">
    <property type="nucleotide sequence ID" value="XM_005768673.1"/>
</dbReference>
<reference evidence="3" key="1">
    <citation type="journal article" date="2013" name="Nature">
        <title>Pan genome of the phytoplankton Emiliania underpins its global distribution.</title>
        <authorList>
            <person name="Read B.A."/>
            <person name="Kegel J."/>
            <person name="Klute M.J."/>
            <person name="Kuo A."/>
            <person name="Lefebvre S.C."/>
            <person name="Maumus F."/>
            <person name="Mayer C."/>
            <person name="Miller J."/>
            <person name="Monier A."/>
            <person name="Salamov A."/>
            <person name="Young J."/>
            <person name="Aguilar M."/>
            <person name="Claverie J.M."/>
            <person name="Frickenhaus S."/>
            <person name="Gonzalez K."/>
            <person name="Herman E.K."/>
            <person name="Lin Y.C."/>
            <person name="Napier J."/>
            <person name="Ogata H."/>
            <person name="Sarno A.F."/>
            <person name="Shmutz J."/>
            <person name="Schroeder D."/>
            <person name="de Vargas C."/>
            <person name="Verret F."/>
            <person name="von Dassow P."/>
            <person name="Valentin K."/>
            <person name="Van de Peer Y."/>
            <person name="Wheeler G."/>
            <person name="Dacks J.B."/>
            <person name="Delwiche C.F."/>
            <person name="Dyhrman S.T."/>
            <person name="Glockner G."/>
            <person name="John U."/>
            <person name="Richards T."/>
            <person name="Worden A.Z."/>
            <person name="Zhang X."/>
            <person name="Grigoriev I.V."/>
            <person name="Allen A.E."/>
            <person name="Bidle K."/>
            <person name="Borodovsky M."/>
            <person name="Bowler C."/>
            <person name="Brownlee C."/>
            <person name="Cock J.M."/>
            <person name="Elias M."/>
            <person name="Gladyshev V.N."/>
            <person name="Groth M."/>
            <person name="Guda C."/>
            <person name="Hadaegh A."/>
            <person name="Iglesias-Rodriguez M.D."/>
            <person name="Jenkins J."/>
            <person name="Jones B.M."/>
            <person name="Lawson T."/>
            <person name="Leese F."/>
            <person name="Lindquist E."/>
            <person name="Lobanov A."/>
            <person name="Lomsadze A."/>
            <person name="Malik S.B."/>
            <person name="Marsh M.E."/>
            <person name="Mackinder L."/>
            <person name="Mock T."/>
            <person name="Mueller-Roeber B."/>
            <person name="Pagarete A."/>
            <person name="Parker M."/>
            <person name="Probert I."/>
            <person name="Quesneville H."/>
            <person name="Raines C."/>
            <person name="Rensing S.A."/>
            <person name="Riano-Pachon D.M."/>
            <person name="Richier S."/>
            <person name="Rokitta S."/>
            <person name="Shiraiwa Y."/>
            <person name="Soanes D.M."/>
            <person name="van der Giezen M."/>
            <person name="Wahlund T.M."/>
            <person name="Williams B."/>
            <person name="Wilson W."/>
            <person name="Wolfe G."/>
            <person name="Wurch L.L."/>
        </authorList>
    </citation>
    <scope>NUCLEOTIDE SEQUENCE</scope>
</reference>
<dbReference type="GeneID" id="17253753"/>
<dbReference type="GeneID" id="17262461"/>
<dbReference type="RefSeq" id="XP_005760029.1">
    <property type="nucleotide sequence ID" value="XM_005759972.1"/>
</dbReference>